<protein>
    <submittedName>
        <fullName evidence="1">Uncharacterized protein</fullName>
    </submittedName>
</protein>
<dbReference type="EMBL" id="BAABME010001615">
    <property type="protein sequence ID" value="GAA0150575.1"/>
    <property type="molecule type" value="Genomic_DNA"/>
</dbReference>
<name>A0AAV3PJQ6_LITER</name>
<keyword evidence="2" id="KW-1185">Reference proteome</keyword>
<comment type="caution">
    <text evidence="1">The sequence shown here is derived from an EMBL/GenBank/DDBJ whole genome shotgun (WGS) entry which is preliminary data.</text>
</comment>
<accession>A0AAV3PJQ6</accession>
<gene>
    <name evidence="1" type="ORF">LIER_09491</name>
</gene>
<organism evidence="1 2">
    <name type="scientific">Lithospermum erythrorhizon</name>
    <name type="common">Purple gromwell</name>
    <name type="synonym">Lithospermum officinale var. erythrorhizon</name>
    <dbReference type="NCBI Taxonomy" id="34254"/>
    <lineage>
        <taxon>Eukaryota</taxon>
        <taxon>Viridiplantae</taxon>
        <taxon>Streptophyta</taxon>
        <taxon>Embryophyta</taxon>
        <taxon>Tracheophyta</taxon>
        <taxon>Spermatophyta</taxon>
        <taxon>Magnoliopsida</taxon>
        <taxon>eudicotyledons</taxon>
        <taxon>Gunneridae</taxon>
        <taxon>Pentapetalae</taxon>
        <taxon>asterids</taxon>
        <taxon>lamiids</taxon>
        <taxon>Boraginales</taxon>
        <taxon>Boraginaceae</taxon>
        <taxon>Boraginoideae</taxon>
        <taxon>Lithospermeae</taxon>
        <taxon>Lithospermum</taxon>
    </lineage>
</organism>
<reference evidence="1 2" key="1">
    <citation type="submission" date="2024-01" db="EMBL/GenBank/DDBJ databases">
        <title>The complete chloroplast genome sequence of Lithospermum erythrorhizon: insights into the phylogenetic relationship among Boraginaceae species and the maternal lineages of purple gromwells.</title>
        <authorList>
            <person name="Okada T."/>
            <person name="Watanabe K."/>
        </authorList>
    </citation>
    <scope>NUCLEOTIDE SEQUENCE [LARGE SCALE GENOMIC DNA]</scope>
</reference>
<sequence>MLAKAKEDEGTWGAREATMSRCGFGGVLKISKWSGINTEFVKWVVNNFKRETVPQIRVTNTKVLKLTGEDVPRIYHLPRGHMRINLTKCSDEDIRKFMAELDIPGIKKTVHFTVLEEKLKSLENPTTWAKAAILYIAYYLLNLKNNINVSLRYACILHNVKSTNQYYCCRHVLDNLREGMRENNKLNLIRDMLFVLINYLERVGKKCRMLSGNYTSPFLRDWDEIKVTKAMEQVEEIFGFSKSIAVGITKERKSNDERVLLTFDPETCPMDKRFYNENIRLLSTLVEKYNHHPCSSSRAK</sequence>
<proteinExistence type="predicted"/>
<dbReference type="AlphaFoldDB" id="A0AAV3PJQ6"/>
<dbReference type="Proteomes" id="UP001454036">
    <property type="component" value="Unassembled WGS sequence"/>
</dbReference>
<evidence type="ECO:0000313" key="2">
    <source>
        <dbReference type="Proteomes" id="UP001454036"/>
    </source>
</evidence>
<evidence type="ECO:0000313" key="1">
    <source>
        <dbReference type="EMBL" id="GAA0150575.1"/>
    </source>
</evidence>